<proteinExistence type="predicted"/>
<evidence type="ECO:0000313" key="2">
    <source>
        <dbReference type="Proteomes" id="UP000192448"/>
    </source>
</evidence>
<evidence type="ECO:0008006" key="3">
    <source>
        <dbReference type="Google" id="ProtNLM"/>
    </source>
</evidence>
<organism evidence="1 2">
    <name type="scientific">Mycobacterium aquaticum</name>
    <dbReference type="NCBI Taxonomy" id="1927124"/>
    <lineage>
        <taxon>Bacteria</taxon>
        <taxon>Bacillati</taxon>
        <taxon>Actinomycetota</taxon>
        <taxon>Actinomycetes</taxon>
        <taxon>Mycobacteriales</taxon>
        <taxon>Mycobacteriaceae</taxon>
        <taxon>Mycobacterium</taxon>
    </lineage>
</organism>
<reference evidence="1 2" key="1">
    <citation type="submission" date="2017-02" db="EMBL/GenBank/DDBJ databases">
        <title>The new phylogeny of genus Mycobacterium.</title>
        <authorList>
            <person name="Tortoli E."/>
            <person name="Trovato A."/>
            <person name="Cirillo D.M."/>
        </authorList>
    </citation>
    <scope>NUCLEOTIDE SEQUENCE [LARGE SCALE GENOMIC DNA]</scope>
    <source>
        <strain evidence="1 2">RW6</strain>
    </source>
</reference>
<dbReference type="AlphaFoldDB" id="A0A1X0AH01"/>
<keyword evidence="2" id="KW-1185">Reference proteome</keyword>
<evidence type="ECO:0000313" key="1">
    <source>
        <dbReference type="EMBL" id="ORA29340.1"/>
    </source>
</evidence>
<comment type="caution">
    <text evidence="1">The sequence shown here is derived from an EMBL/GenBank/DDBJ whole genome shotgun (WGS) entry which is preliminary data.</text>
</comment>
<dbReference type="EMBL" id="MVHF01000036">
    <property type="protein sequence ID" value="ORA29340.1"/>
    <property type="molecule type" value="Genomic_DNA"/>
</dbReference>
<sequence length="1028" mass="112579">MHEFDRDDPLLGPPDAIAEPLVDPQLEYLPIDQLSWENFERLLLRVAQDVGGLHNVRRFGTPGQAQKGLDVIGINGDGKAEGIQSKRRKTFTKTHLDDAVRKYTESEFPFPFARLAIGVSKQVAEREIVEHLIDLNVTLAPLEIEIWDQDALSRMLRPHPQIVTEFFGPATATRFCGEHTVIAVEIAGADAVATAAAVIRGPLAHVGGHEKLKRAEEIADSDPAGALALYQDVQALLTGAGFPAHAAEFDERVAHLLVATGAEADAVALVMERLWVAERTDDWLSVQVAARALKSLAGLPEFGPEGPDDGTSPLLVGAARVAGFIADNLHQPVPMELDLPTEELQHLSPGDRAQTVLFAAERALANDDLGWLESHAKVLSECVSETNSSHEDVALRIELVLAELTGDWKELLHRARTATRRDLGALTLARYARYTMWKGDYVEANRAYEEAINHACLAHRHEDAADWLYSQRLVMNRHVPVSEDKWHPLARSLSNLPSRPRLVTSATSSRENALAALHYDKKRSAAIHLRRYLCDSIRSGNLSDEIDARMLLGGLYVQTNDPLLAVRQMILSRDYEAVRSVAQDLGDSYLDVRDLIASPVSWVVATAFEFVAAEADLVPDALVDELIESALSAIDDVSSGKRPDSPVFSPQIVGSAYKMIGALSERLNSGHAVAVLDSLSGHVTAREHHYWRTDESHIRIAAGIAETRSDETASVALDHLMGLFARRAHPFGIKAKGALKQNLQAVGPRLQELADGGHHEAHALLASTDEVRIDPEDALAAANRLQKPTSNSFGRYAEGTRAINDSLLARSLAPEQRIACIEMLLQNARSPFEGSSNRQTYLIATANLSEDLDDEHRRRFLADLVDFVENPPPSQPDMFNASMTDPLGMMRWAGTLDSRSAAVLAAACFAREADEKDQVRDLAIGLISVVGEDDIYLAEALQAVKDDLSDLAPLLAQAGWAMRSVAAIGWARSPSMPAELGERLSRDPDARVRRSIATAIRDHPSPHSDHVREVLQADPRWSVRSILL</sequence>
<dbReference type="STRING" id="1927124.BST13_27335"/>
<accession>A0A1X0AH01</accession>
<gene>
    <name evidence="1" type="ORF">BST13_27335</name>
</gene>
<dbReference type="Proteomes" id="UP000192448">
    <property type="component" value="Unassembled WGS sequence"/>
</dbReference>
<protein>
    <recommendedName>
        <fullName evidence="3">Restriction endonuclease type IV Mrr domain-containing protein</fullName>
    </recommendedName>
</protein>
<name>A0A1X0AH01_9MYCO</name>